<dbReference type="GO" id="GO:0044877">
    <property type="term" value="F:protein-containing complex binding"/>
    <property type="evidence" value="ECO:0007669"/>
    <property type="project" value="TreeGrafter"/>
</dbReference>
<accession>A0AAV5RCJ5</accession>
<dbReference type="GO" id="GO:0000813">
    <property type="term" value="C:ESCRT I complex"/>
    <property type="evidence" value="ECO:0007669"/>
    <property type="project" value="InterPro"/>
</dbReference>
<name>A0AAV5RCJ5_PICKL</name>
<dbReference type="EMBL" id="BTGB01000009">
    <property type="protein sequence ID" value="GMM48822.1"/>
    <property type="molecule type" value="Genomic_DNA"/>
</dbReference>
<dbReference type="Pfam" id="PF03997">
    <property type="entry name" value="VPS28"/>
    <property type="match status" value="1"/>
</dbReference>
<evidence type="ECO:0000313" key="5">
    <source>
        <dbReference type="Proteomes" id="UP001378960"/>
    </source>
</evidence>
<evidence type="ECO:0000256" key="2">
    <source>
        <dbReference type="SAM" id="MobiDB-lite"/>
    </source>
</evidence>
<keyword evidence="1" id="KW-0813">Transport</keyword>
<feature type="compositionally biased region" description="Basic and acidic residues" evidence="2">
    <location>
        <begin position="95"/>
        <end position="107"/>
    </location>
</feature>
<keyword evidence="5" id="KW-1185">Reference proteome</keyword>
<comment type="similarity">
    <text evidence="1">Belongs to the VPS28 family.</text>
</comment>
<dbReference type="InterPro" id="IPR017899">
    <property type="entry name" value="VPS28_C"/>
</dbReference>
<dbReference type="InterPro" id="IPR037206">
    <property type="entry name" value="VPS28_C_sf"/>
</dbReference>
<protein>
    <submittedName>
        <fullName evidence="4">ESCRT-I subunit protein</fullName>
    </submittedName>
</protein>
<feature type="domain" description="VPS28 C-terminal" evidence="3">
    <location>
        <begin position="126"/>
        <end position="221"/>
    </location>
</feature>
<sequence length="221" mass="25462">MDPIVEKYSILQSLTLLEEQFIKGNCNDNDLKNDYIKLSNELLNQWNIINNNDLTFLDNLKHYKLLHVTNVELREVLKLGIRRIQIGINGFDEQLKEKEKEKEKPEPEPEPEKEETSIEVPTETIKSGKEVAQATSAFITLLDAIKLNYNSPEILHPLLSKIITTSSNINDNFKGRSNLINWLIKLNQLKNNNDKPILDDNQLENLLLDVDTAYNGFFDSL</sequence>
<gene>
    <name evidence="4" type="ORF">DAPK24_054200</name>
</gene>
<evidence type="ECO:0000256" key="1">
    <source>
        <dbReference type="PROSITE-ProRule" id="PRU00642"/>
    </source>
</evidence>
<proteinExistence type="inferred from homology"/>
<dbReference type="Proteomes" id="UP001378960">
    <property type="component" value="Unassembled WGS sequence"/>
</dbReference>
<feature type="region of interest" description="Disordered" evidence="2">
    <location>
        <begin position="95"/>
        <end position="122"/>
    </location>
</feature>
<dbReference type="SUPFAM" id="SSF140427">
    <property type="entry name" value="VPS28 C-terminal domain-like"/>
    <property type="match status" value="1"/>
</dbReference>
<dbReference type="PANTHER" id="PTHR12937">
    <property type="entry name" value="VACUOLAR PROTEIN SORTING 28, ISOFORM 2 VPS28"/>
    <property type="match status" value="1"/>
</dbReference>
<dbReference type="AlphaFoldDB" id="A0AAV5RCJ5"/>
<keyword evidence="1" id="KW-0653">Protein transport</keyword>
<dbReference type="Gene3D" id="1.20.120.1130">
    <property type="match status" value="1"/>
</dbReference>
<dbReference type="PANTHER" id="PTHR12937:SF0">
    <property type="entry name" value="VACUOLAR PROTEIN SORTING-ASSOCIATED PROTEIN 28 HOMOLOG"/>
    <property type="match status" value="1"/>
</dbReference>
<organism evidence="4 5">
    <name type="scientific">Pichia kluyveri</name>
    <name type="common">Yeast</name>
    <dbReference type="NCBI Taxonomy" id="36015"/>
    <lineage>
        <taxon>Eukaryota</taxon>
        <taxon>Fungi</taxon>
        <taxon>Dikarya</taxon>
        <taxon>Ascomycota</taxon>
        <taxon>Saccharomycotina</taxon>
        <taxon>Pichiomycetes</taxon>
        <taxon>Pichiales</taxon>
        <taxon>Pichiaceae</taxon>
        <taxon>Pichia</taxon>
    </lineage>
</organism>
<comment type="caution">
    <text evidence="4">The sequence shown here is derived from an EMBL/GenBank/DDBJ whole genome shotgun (WGS) entry which is preliminary data.</text>
</comment>
<dbReference type="PROSITE" id="PS51310">
    <property type="entry name" value="VPS28_C"/>
    <property type="match status" value="1"/>
</dbReference>
<dbReference type="GO" id="GO:0043328">
    <property type="term" value="P:protein transport to vacuole involved in ubiquitin-dependent protein catabolic process via the multivesicular body sorting pathway"/>
    <property type="evidence" value="ECO:0007669"/>
    <property type="project" value="TreeGrafter"/>
</dbReference>
<evidence type="ECO:0000259" key="3">
    <source>
        <dbReference type="PROSITE" id="PS51310"/>
    </source>
</evidence>
<reference evidence="4 5" key="1">
    <citation type="journal article" date="2023" name="Elife">
        <title>Identification of key yeast species and microbe-microbe interactions impacting larval growth of Drosophila in the wild.</title>
        <authorList>
            <person name="Mure A."/>
            <person name="Sugiura Y."/>
            <person name="Maeda R."/>
            <person name="Honda K."/>
            <person name="Sakurai N."/>
            <person name="Takahashi Y."/>
            <person name="Watada M."/>
            <person name="Katoh T."/>
            <person name="Gotoh A."/>
            <person name="Gotoh Y."/>
            <person name="Taniguchi I."/>
            <person name="Nakamura K."/>
            <person name="Hayashi T."/>
            <person name="Katayama T."/>
            <person name="Uemura T."/>
            <person name="Hattori Y."/>
        </authorList>
    </citation>
    <scope>NUCLEOTIDE SEQUENCE [LARGE SCALE GENOMIC DNA]</scope>
    <source>
        <strain evidence="4 5">PK-24</strain>
    </source>
</reference>
<dbReference type="InterPro" id="IPR007143">
    <property type="entry name" value="Vps28"/>
</dbReference>
<evidence type="ECO:0000313" key="4">
    <source>
        <dbReference type="EMBL" id="GMM48822.1"/>
    </source>
</evidence>